<evidence type="ECO:0000256" key="1">
    <source>
        <dbReference type="ARBA" id="ARBA00007191"/>
    </source>
</evidence>
<reference evidence="3 4" key="1">
    <citation type="submission" date="2024-04" db="EMBL/GenBank/DDBJ databases">
        <title>Phyllosticta paracitricarpa is synonymous to the EU quarantine fungus P. citricarpa based on phylogenomic analyses.</title>
        <authorList>
            <consortium name="Lawrence Berkeley National Laboratory"/>
            <person name="Van Ingen-Buijs V.A."/>
            <person name="Van Westerhoven A.C."/>
            <person name="Haridas S."/>
            <person name="Skiadas P."/>
            <person name="Martin F."/>
            <person name="Groenewald J.Z."/>
            <person name="Crous P.W."/>
            <person name="Seidl M.F."/>
        </authorList>
    </citation>
    <scope>NUCLEOTIDE SEQUENCE [LARGE SCALE GENOMIC DNA]</scope>
    <source>
        <strain evidence="3 4">CBS 123371</strain>
    </source>
</reference>
<dbReference type="InterPro" id="IPR004942">
    <property type="entry name" value="Roadblock/LAMTOR2_dom"/>
</dbReference>
<protein>
    <recommendedName>
        <fullName evidence="2">Roadblock/LAMTOR2 domain-containing protein</fullName>
    </recommendedName>
</protein>
<dbReference type="Proteomes" id="UP001363622">
    <property type="component" value="Unassembled WGS sequence"/>
</dbReference>
<sequence>MTQIVPSETLSLLTRLSQKPGVQSTLVLERETGAIVHTSGFASSNAAANPNATLPPATTDNTAVAGGIANTSGGRKESGIKSAEDVARMVYGFIQSAGTLVRELEEEDEVKLLRLRTRKNELVIVPDTRFMIVVIHDTPPTA</sequence>
<evidence type="ECO:0000313" key="4">
    <source>
        <dbReference type="Proteomes" id="UP001363622"/>
    </source>
</evidence>
<dbReference type="PANTHER" id="PTHR10779">
    <property type="entry name" value="DYNEIN LIGHT CHAIN ROADBLOCK"/>
    <property type="match status" value="1"/>
</dbReference>
<dbReference type="Gene3D" id="3.30.450.30">
    <property type="entry name" value="Dynein light chain 2a, cytoplasmic"/>
    <property type="match status" value="1"/>
</dbReference>
<dbReference type="SUPFAM" id="SSF103196">
    <property type="entry name" value="Roadblock/LC7 domain"/>
    <property type="match status" value="1"/>
</dbReference>
<proteinExistence type="inferred from homology"/>
<keyword evidence="4" id="KW-1185">Reference proteome</keyword>
<name>A0ABR1KHK1_9PEZI</name>
<gene>
    <name evidence="3" type="ORF">IWZ03DRAFT_238839</name>
</gene>
<organism evidence="3 4">
    <name type="scientific">Phyllosticta citriasiana</name>
    <dbReference type="NCBI Taxonomy" id="595635"/>
    <lineage>
        <taxon>Eukaryota</taxon>
        <taxon>Fungi</taxon>
        <taxon>Dikarya</taxon>
        <taxon>Ascomycota</taxon>
        <taxon>Pezizomycotina</taxon>
        <taxon>Dothideomycetes</taxon>
        <taxon>Dothideomycetes incertae sedis</taxon>
        <taxon>Botryosphaeriales</taxon>
        <taxon>Phyllostictaceae</taxon>
        <taxon>Phyllosticta</taxon>
    </lineage>
</organism>
<comment type="similarity">
    <text evidence="1">Belongs to the GAMAD family.</text>
</comment>
<dbReference type="Pfam" id="PF03259">
    <property type="entry name" value="Robl_LC7"/>
    <property type="match status" value="1"/>
</dbReference>
<evidence type="ECO:0000313" key="3">
    <source>
        <dbReference type="EMBL" id="KAK7513705.1"/>
    </source>
</evidence>
<accession>A0ABR1KHK1</accession>
<comment type="caution">
    <text evidence="3">The sequence shown here is derived from an EMBL/GenBank/DDBJ whole genome shotgun (WGS) entry which is preliminary data.</text>
</comment>
<feature type="domain" description="Roadblock/LAMTOR2" evidence="2">
    <location>
        <begin position="9"/>
        <end position="136"/>
    </location>
</feature>
<dbReference type="EMBL" id="JBBPHU010000009">
    <property type="protein sequence ID" value="KAK7513705.1"/>
    <property type="molecule type" value="Genomic_DNA"/>
</dbReference>
<dbReference type="SMART" id="SM00960">
    <property type="entry name" value="Robl_LC7"/>
    <property type="match status" value="1"/>
</dbReference>
<evidence type="ECO:0000259" key="2">
    <source>
        <dbReference type="SMART" id="SM00960"/>
    </source>
</evidence>